<proteinExistence type="predicted"/>
<dbReference type="Proteomes" id="UP000315423">
    <property type="component" value="Unassembled WGS sequence"/>
</dbReference>
<organism evidence="1 2">
    <name type="scientific">Candidatus Methanomarinus sp</name>
    <dbReference type="NCBI Taxonomy" id="3386244"/>
    <lineage>
        <taxon>Archaea</taxon>
        <taxon>Methanobacteriati</taxon>
        <taxon>Methanobacteriota</taxon>
        <taxon>Stenosarchaea group</taxon>
        <taxon>Methanomicrobia</taxon>
        <taxon>Methanosarcinales</taxon>
        <taxon>ANME-2 cluster</taxon>
        <taxon>Candidatus Methanocomedenaceae</taxon>
        <taxon>Candidatus Methanomarinus</taxon>
    </lineage>
</organism>
<gene>
    <name evidence="1" type="ORF">C5S46_02560</name>
</gene>
<name>A0AC61SBV1_9EURY</name>
<comment type="caution">
    <text evidence="1">The sequence shown here is derived from an EMBL/GenBank/DDBJ whole genome shotgun (WGS) entry which is preliminary data.</text>
</comment>
<sequence>MLKAFIFDMDGVLVDSMPYHVDAWITTLNEIGINISKQDLYDIEGSNNEGLINLVFSSNGRTPGPHDYEDLAKRKNKIFKNINKIHPYKGMVDCLDQLKKKYRLGVVSGSDNKIVHLIINKFFSEVFDIVISGDDVKEGKPSPEPYLKAAEMLGFLQDEYIVIENAILGVESAKNAGLYCVAVASYIEPKKLEKADLIFNEHSELIKYLGNYLT</sequence>
<protein>
    <submittedName>
        <fullName evidence="1">HAD family phosphatase</fullName>
    </submittedName>
</protein>
<dbReference type="EMBL" id="QYBA01000081">
    <property type="protein sequence ID" value="TKY92076.1"/>
    <property type="molecule type" value="Genomic_DNA"/>
</dbReference>
<reference evidence="1" key="1">
    <citation type="submission" date="2018-09" db="EMBL/GenBank/DDBJ databases">
        <title>A genomic encyclopedia of anaerobic methanotrophic archaea.</title>
        <authorList>
            <person name="Skennerton C.T."/>
            <person name="Chadwick G.L."/>
            <person name="Laso-Perez R."/>
            <person name="Leu A.O."/>
            <person name="Speth D.R."/>
            <person name="Yu H."/>
            <person name="Morgan-Lang C."/>
            <person name="Hatzenpichler R."/>
            <person name="Goudeau D."/>
            <person name="Malmstrom R."/>
            <person name="Woyke T."/>
            <person name="Hallam S."/>
            <person name="Tyson G.W."/>
            <person name="Wegener G."/>
            <person name="Boetius A."/>
            <person name="Orphan V.J."/>
        </authorList>
    </citation>
    <scope>NUCLEOTIDE SEQUENCE</scope>
    <source>
        <strain evidence="1">CONS3730D10UFb2</strain>
    </source>
</reference>
<evidence type="ECO:0000313" key="1">
    <source>
        <dbReference type="EMBL" id="TKY92076.1"/>
    </source>
</evidence>
<accession>A0AC61SBV1</accession>
<evidence type="ECO:0000313" key="2">
    <source>
        <dbReference type="Proteomes" id="UP000315423"/>
    </source>
</evidence>